<feature type="region of interest" description="Disordered" evidence="6">
    <location>
        <begin position="347"/>
        <end position="543"/>
    </location>
</feature>
<accession>A0A0D1YL58</accession>
<proteinExistence type="inferred from homology"/>
<keyword evidence="4 7" id="KW-0472">Membrane</keyword>
<gene>
    <name evidence="9" type="ORF">PV09_07005</name>
</gene>
<dbReference type="GO" id="GO:0016020">
    <property type="term" value="C:membrane"/>
    <property type="evidence" value="ECO:0007669"/>
    <property type="project" value="UniProtKB-SubCell"/>
</dbReference>
<evidence type="ECO:0000256" key="7">
    <source>
        <dbReference type="SAM" id="Phobius"/>
    </source>
</evidence>
<evidence type="ECO:0000256" key="2">
    <source>
        <dbReference type="ARBA" id="ARBA00022692"/>
    </source>
</evidence>
<evidence type="ECO:0000259" key="8">
    <source>
        <dbReference type="Pfam" id="PF20684"/>
    </source>
</evidence>
<dbReference type="OrthoDB" id="4525788at2759"/>
<dbReference type="PANTHER" id="PTHR33048">
    <property type="entry name" value="PTH11-LIKE INTEGRAL MEMBRANE PROTEIN (AFU_ORTHOLOGUE AFUA_5G11245)"/>
    <property type="match status" value="1"/>
</dbReference>
<comment type="subcellular location">
    <subcellularLocation>
        <location evidence="1">Membrane</location>
        <topology evidence="1">Multi-pass membrane protein</topology>
    </subcellularLocation>
</comment>
<feature type="compositionally biased region" description="Polar residues" evidence="6">
    <location>
        <begin position="513"/>
        <end position="522"/>
    </location>
</feature>
<feature type="transmembrane region" description="Helical" evidence="7">
    <location>
        <begin position="28"/>
        <end position="48"/>
    </location>
</feature>
<evidence type="ECO:0000256" key="4">
    <source>
        <dbReference type="ARBA" id="ARBA00023136"/>
    </source>
</evidence>
<evidence type="ECO:0000256" key="6">
    <source>
        <dbReference type="SAM" id="MobiDB-lite"/>
    </source>
</evidence>
<evidence type="ECO:0000313" key="10">
    <source>
        <dbReference type="Proteomes" id="UP000053259"/>
    </source>
</evidence>
<dbReference type="InterPro" id="IPR049326">
    <property type="entry name" value="Rhodopsin_dom_fungi"/>
</dbReference>
<comment type="similarity">
    <text evidence="5">Belongs to the SAT4 family.</text>
</comment>
<dbReference type="InterPro" id="IPR052337">
    <property type="entry name" value="SAT4-like"/>
</dbReference>
<dbReference type="Proteomes" id="UP000053259">
    <property type="component" value="Unassembled WGS sequence"/>
</dbReference>
<feature type="transmembrane region" description="Helical" evidence="7">
    <location>
        <begin position="256"/>
        <end position="280"/>
    </location>
</feature>
<feature type="domain" description="Rhodopsin" evidence="8">
    <location>
        <begin position="44"/>
        <end position="285"/>
    </location>
</feature>
<feature type="transmembrane region" description="Helical" evidence="7">
    <location>
        <begin position="186"/>
        <end position="208"/>
    </location>
</feature>
<evidence type="ECO:0000256" key="3">
    <source>
        <dbReference type="ARBA" id="ARBA00022989"/>
    </source>
</evidence>
<feature type="compositionally biased region" description="Basic residues" evidence="6">
    <location>
        <begin position="357"/>
        <end position="366"/>
    </location>
</feature>
<feature type="compositionally biased region" description="Polar residues" evidence="6">
    <location>
        <begin position="482"/>
        <end position="504"/>
    </location>
</feature>
<evidence type="ECO:0000313" key="9">
    <source>
        <dbReference type="EMBL" id="KIW01527.1"/>
    </source>
</evidence>
<feature type="transmembrane region" description="Helical" evidence="7">
    <location>
        <begin position="220"/>
        <end position="244"/>
    </location>
</feature>
<dbReference type="PANTHER" id="PTHR33048:SF129">
    <property type="entry name" value="INTEGRAL MEMBRANE PROTEIN-RELATED"/>
    <property type="match status" value="1"/>
</dbReference>
<feature type="transmembrane region" description="Helical" evidence="7">
    <location>
        <begin position="60"/>
        <end position="86"/>
    </location>
</feature>
<keyword evidence="10" id="KW-1185">Reference proteome</keyword>
<dbReference type="InParanoid" id="A0A0D1YL58"/>
<dbReference type="STRING" id="253628.A0A0D1YL58"/>
<keyword evidence="3 7" id="KW-1133">Transmembrane helix</keyword>
<feature type="compositionally biased region" description="Basic and acidic residues" evidence="6">
    <location>
        <begin position="468"/>
        <end position="481"/>
    </location>
</feature>
<reference evidence="9 10" key="1">
    <citation type="submission" date="2015-01" db="EMBL/GenBank/DDBJ databases">
        <title>The Genome Sequence of Ochroconis gallopava CBS43764.</title>
        <authorList>
            <consortium name="The Broad Institute Genomics Platform"/>
            <person name="Cuomo C."/>
            <person name="de Hoog S."/>
            <person name="Gorbushina A."/>
            <person name="Stielow B."/>
            <person name="Teixiera M."/>
            <person name="Abouelleil A."/>
            <person name="Chapman S.B."/>
            <person name="Priest M."/>
            <person name="Young S.K."/>
            <person name="Wortman J."/>
            <person name="Nusbaum C."/>
            <person name="Birren B."/>
        </authorList>
    </citation>
    <scope>NUCLEOTIDE SEQUENCE [LARGE SCALE GENOMIC DNA]</scope>
    <source>
        <strain evidence="9 10">CBS 43764</strain>
    </source>
</reference>
<dbReference type="GeneID" id="27314978"/>
<dbReference type="AlphaFoldDB" id="A0A0D1YL58"/>
<name>A0A0D1YL58_9PEZI</name>
<protein>
    <recommendedName>
        <fullName evidence="8">Rhodopsin domain-containing protein</fullName>
    </recommendedName>
</protein>
<dbReference type="RefSeq" id="XP_016211396.1">
    <property type="nucleotide sequence ID" value="XM_016360719.1"/>
</dbReference>
<feature type="transmembrane region" description="Helical" evidence="7">
    <location>
        <begin position="141"/>
        <end position="174"/>
    </location>
</feature>
<feature type="compositionally biased region" description="Basic and acidic residues" evidence="6">
    <location>
        <begin position="446"/>
        <end position="455"/>
    </location>
</feature>
<dbReference type="VEuPathDB" id="FungiDB:PV09_07005"/>
<sequence length="543" mass="60155">MRNIPISVLLTFPAPNYTDPQTQGMSLIVINAVFASLVVLAVVLRLYTRTSVKRWIGSDDVAIVVAAIFTLAFNASVMLANARYYWNRHIWDIPLNGVASVGKIAIAAKSLFVCASVTTRLSLLCFYYRLTSDTGLAKYRWVLHIAMAFNLAVFCTFLPLIIFLCTPVSAYWSLSTTGKCLDEGKTTLGAGIVNCFADLLITVLPIPMIMQLKMPLKQRLGVAILLGLGLIVTIAGIIRTYYIWKALMDSYDETWYAYPLWICAAVEIDLAVLCACAPTIRPLIAMFTRPIISGITTKYGKGSRSGRSTDLGALSSSASNALANNSANNTNLDHELEKIDAVVDIEQDPQDSEAGMPKRKWSKSWKKGVPEDSEGPSQPTKLVIMESQSFEVRHEARTESVGRPSQERYIRLDDTSHDLHNQWLGRNRSPADKKLGHNHSISGSRPRSDVSERAPKSKPGTPKSPFKSRFDAEPRPGREETQSPADDSFYFSQESDGDNSTPSLRSVEWPLQGASTNSSKQPLENGERRWDISRNPFQDARHS</sequence>
<dbReference type="HOGENOM" id="CLU_028200_25_4_1"/>
<keyword evidence="2 7" id="KW-0812">Transmembrane</keyword>
<evidence type="ECO:0000256" key="1">
    <source>
        <dbReference type="ARBA" id="ARBA00004141"/>
    </source>
</evidence>
<feature type="transmembrane region" description="Helical" evidence="7">
    <location>
        <begin position="106"/>
        <end position="129"/>
    </location>
</feature>
<dbReference type="Pfam" id="PF20684">
    <property type="entry name" value="Fung_rhodopsin"/>
    <property type="match status" value="1"/>
</dbReference>
<dbReference type="EMBL" id="KN847554">
    <property type="protein sequence ID" value="KIW01527.1"/>
    <property type="molecule type" value="Genomic_DNA"/>
</dbReference>
<organism evidence="9 10">
    <name type="scientific">Verruconis gallopava</name>
    <dbReference type="NCBI Taxonomy" id="253628"/>
    <lineage>
        <taxon>Eukaryota</taxon>
        <taxon>Fungi</taxon>
        <taxon>Dikarya</taxon>
        <taxon>Ascomycota</taxon>
        <taxon>Pezizomycotina</taxon>
        <taxon>Dothideomycetes</taxon>
        <taxon>Pleosporomycetidae</taxon>
        <taxon>Venturiales</taxon>
        <taxon>Sympoventuriaceae</taxon>
        <taxon>Verruconis</taxon>
    </lineage>
</organism>
<evidence type="ECO:0000256" key="5">
    <source>
        <dbReference type="ARBA" id="ARBA00038359"/>
    </source>
</evidence>
<feature type="compositionally biased region" description="Basic and acidic residues" evidence="6">
    <location>
        <begin position="391"/>
        <end position="420"/>
    </location>
</feature>
<feature type="compositionally biased region" description="Polar residues" evidence="6">
    <location>
        <begin position="375"/>
        <end position="390"/>
    </location>
</feature>